<keyword evidence="2" id="KW-0488">Methylation</keyword>
<gene>
    <name evidence="6" type="ordered locus">PST_1054</name>
</gene>
<evidence type="ECO:0000256" key="1">
    <source>
        <dbReference type="ARBA" id="ARBA00005233"/>
    </source>
</evidence>
<evidence type="ECO:0000256" key="2">
    <source>
        <dbReference type="ARBA" id="ARBA00022481"/>
    </source>
</evidence>
<dbReference type="KEGG" id="psa:PST_1054"/>
<dbReference type="GO" id="GO:0043107">
    <property type="term" value="P:type IV pilus-dependent motility"/>
    <property type="evidence" value="ECO:0007669"/>
    <property type="project" value="TreeGrafter"/>
</dbReference>
<accession>A4VIF0</accession>
<dbReference type="eggNOG" id="COG4969">
    <property type="taxonomic scope" value="Bacteria"/>
</dbReference>
<dbReference type="PANTHER" id="PTHR30093">
    <property type="entry name" value="GENERAL SECRETION PATHWAY PROTEIN G"/>
    <property type="match status" value="1"/>
</dbReference>
<dbReference type="GO" id="GO:0044096">
    <property type="term" value="C:type IV pilus"/>
    <property type="evidence" value="ECO:0007669"/>
    <property type="project" value="TreeGrafter"/>
</dbReference>
<evidence type="ECO:0000256" key="3">
    <source>
        <dbReference type="ARBA" id="ARBA00029638"/>
    </source>
</evidence>
<keyword evidence="7" id="KW-1185">Reference proteome</keyword>
<dbReference type="AlphaFoldDB" id="A4VIF0"/>
<dbReference type="InterPro" id="IPR012902">
    <property type="entry name" value="N_methyl_site"/>
</dbReference>
<organism evidence="6 7">
    <name type="scientific">Stutzerimonas stutzeri (strain A1501)</name>
    <name type="common">Pseudomonas stutzeri</name>
    <dbReference type="NCBI Taxonomy" id="379731"/>
    <lineage>
        <taxon>Bacteria</taxon>
        <taxon>Pseudomonadati</taxon>
        <taxon>Pseudomonadota</taxon>
        <taxon>Gammaproteobacteria</taxon>
        <taxon>Pseudomonadales</taxon>
        <taxon>Pseudomonadaceae</taxon>
        <taxon>Stutzerimonas</taxon>
    </lineage>
</organism>
<reference evidence="6 7" key="1">
    <citation type="journal article" date="2008" name="Proc. Natl. Acad. Sci. U.S.A.">
        <title>Nitrogen fixation island and rhizosphere competence traits in the genome of root-associated Pseudomonas stutzeri A1501.</title>
        <authorList>
            <person name="Yan Y."/>
            <person name="Yang J."/>
            <person name="Dou Y."/>
            <person name="Chen M."/>
            <person name="Ping S."/>
            <person name="Peng J."/>
            <person name="Lu W."/>
            <person name="Zhang W."/>
            <person name="Yao Z."/>
            <person name="Li H."/>
            <person name="Liu W."/>
            <person name="He S."/>
            <person name="Geng L."/>
            <person name="Zhang X."/>
            <person name="Yang F."/>
            <person name="Yu H."/>
            <person name="Zhan Y."/>
            <person name="Li D."/>
            <person name="Lin Z."/>
            <person name="Wang Y."/>
            <person name="Elmerich C."/>
            <person name="Lin M."/>
            <person name="Jin Q."/>
        </authorList>
    </citation>
    <scope>NUCLEOTIDE SEQUENCE [LARGE SCALE GENOMIC DNA]</scope>
    <source>
        <strain evidence="6 7">A1501</strain>
    </source>
</reference>
<sequence length="170" mass="17099">MKAQMQKGFTLIELMIVVAIIGILAAVAIPQYQNYVARAQASESVSVLGAAKTPITEFVASNGAFPTAAQLVELGITDDAAGAVQKAATIGTITQTSAVDAATGVVTGTLSATLNTTGINAALQGQIIALAYNSQTGSWVCGTDLAAADYQLVPSECRRAIAAAVTAAAP</sequence>
<keyword evidence="5" id="KW-0812">Transmembrane</keyword>
<dbReference type="PANTHER" id="PTHR30093:SF34">
    <property type="entry name" value="PREPILIN PEPTIDASE-DEPENDENT PROTEIN D"/>
    <property type="match status" value="1"/>
</dbReference>
<dbReference type="NCBIfam" id="TIGR02532">
    <property type="entry name" value="IV_pilin_GFxxxE"/>
    <property type="match status" value="1"/>
</dbReference>
<feature type="transmembrane region" description="Helical" evidence="5">
    <location>
        <begin position="12"/>
        <end position="32"/>
    </location>
</feature>
<evidence type="ECO:0000256" key="5">
    <source>
        <dbReference type="SAM" id="Phobius"/>
    </source>
</evidence>
<evidence type="ECO:0000256" key="4">
    <source>
        <dbReference type="RuleBase" id="RU000389"/>
    </source>
</evidence>
<dbReference type="SUPFAM" id="SSF54523">
    <property type="entry name" value="Pili subunits"/>
    <property type="match status" value="1"/>
</dbReference>
<proteinExistence type="inferred from homology"/>
<dbReference type="HOGENOM" id="CLU_091705_4_0_6"/>
<comment type="similarity">
    <text evidence="1 4">Belongs to the N-Me-Phe pilin family.</text>
</comment>
<keyword evidence="4" id="KW-0281">Fimbrium</keyword>
<dbReference type="InterPro" id="IPR001082">
    <property type="entry name" value="Pilin"/>
</dbReference>
<dbReference type="PROSITE" id="PS00409">
    <property type="entry name" value="PROKAR_NTER_METHYL"/>
    <property type="match status" value="1"/>
</dbReference>
<name>A4VIF0_STUS1</name>
<dbReference type="Pfam" id="PF00114">
    <property type="entry name" value="Pilin"/>
    <property type="match status" value="1"/>
</dbReference>
<keyword evidence="5" id="KW-0472">Membrane</keyword>
<dbReference type="Pfam" id="PF07963">
    <property type="entry name" value="N_methyl"/>
    <property type="match status" value="1"/>
</dbReference>
<dbReference type="RefSeq" id="WP_011912242.1">
    <property type="nucleotide sequence ID" value="NC_009434.1"/>
</dbReference>
<dbReference type="InterPro" id="IPR045584">
    <property type="entry name" value="Pilin-like"/>
</dbReference>
<keyword evidence="5" id="KW-1133">Transmembrane helix</keyword>
<dbReference type="EMBL" id="CP000304">
    <property type="protein sequence ID" value="ABP78751.1"/>
    <property type="molecule type" value="Genomic_DNA"/>
</dbReference>
<dbReference type="Gene3D" id="3.30.700.10">
    <property type="entry name" value="Glycoprotein, Type 4 Pilin"/>
    <property type="match status" value="1"/>
</dbReference>
<evidence type="ECO:0000313" key="7">
    <source>
        <dbReference type="Proteomes" id="UP000000233"/>
    </source>
</evidence>
<dbReference type="GO" id="GO:0007155">
    <property type="term" value="P:cell adhesion"/>
    <property type="evidence" value="ECO:0007669"/>
    <property type="project" value="InterPro"/>
</dbReference>
<protein>
    <recommendedName>
        <fullName evidence="3">Pilin</fullName>
    </recommendedName>
</protein>
<dbReference type="Proteomes" id="UP000000233">
    <property type="component" value="Chromosome"/>
</dbReference>
<evidence type="ECO:0000313" key="6">
    <source>
        <dbReference type="EMBL" id="ABP78751.1"/>
    </source>
</evidence>